<reference evidence="7" key="2">
    <citation type="submission" date="2022-10" db="EMBL/GenBank/DDBJ databases">
        <authorList>
            <consortium name="ENA_rothamsted_submissions"/>
            <consortium name="culmorum"/>
            <person name="King R."/>
        </authorList>
    </citation>
    <scope>NUCLEOTIDE SEQUENCE</scope>
</reference>
<reference evidence="7" key="1">
    <citation type="submission" date="2022-01" db="EMBL/GenBank/DDBJ databases">
        <authorList>
            <person name="King R."/>
        </authorList>
    </citation>
    <scope>NUCLEOTIDE SEQUENCE</scope>
</reference>
<dbReference type="EMBL" id="OU895877">
    <property type="protein sequence ID" value="CAG9800704.1"/>
    <property type="molecule type" value="Genomic_DNA"/>
</dbReference>
<dbReference type="InterPro" id="IPR033647">
    <property type="entry name" value="Aar2_N"/>
</dbReference>
<evidence type="ECO:0000256" key="4">
    <source>
        <dbReference type="SAM" id="Coils"/>
    </source>
</evidence>
<evidence type="ECO:0000256" key="1">
    <source>
        <dbReference type="ARBA" id="ARBA00006281"/>
    </source>
</evidence>
<dbReference type="Gene3D" id="2.60.34.20">
    <property type="match status" value="1"/>
</dbReference>
<sequence length="359" mass="41949">MDKNFAFLIVTGAPDHTEFGIDLLAINITQEFRGVKFIPQGVHFVYASSKDQYGNPSVSRSGFIHYFKNGEILVKEWNRENEELQNRTKGDIEEEKKRIRENLKNLDRFLAIYDYENIGKWKNLTNTLTEEAIKRMSPEAGIIRNEVEFKSCPDKDRPRGNATTPIRNVKIRSVDDESMYLPNMEVISETQPKYSKLPERYNQFSSPSEKTFNNVDTINIIDKLFNEISTKSNLLEELQFSFIVYLCTLSIESLSHWRQIVSLLCNSEQAVEKYKPFYRHFVNIIRHQIPEIPIEFIEQSSTNTIYIDIKSLLRNLELNDCKDISESLQKHLDDTISWTFDDLLEEDPEDLPQIVEIDT</sequence>
<dbReference type="Gene3D" id="1.25.40.550">
    <property type="entry name" value="Aar2, C-terminal domain-like"/>
    <property type="match status" value="1"/>
</dbReference>
<dbReference type="CDD" id="cd13778">
    <property type="entry name" value="Aar2_C"/>
    <property type="match status" value="1"/>
</dbReference>
<gene>
    <name evidence="7" type="ORF">CHIRRI_LOCUS3643</name>
</gene>
<evidence type="ECO:0000256" key="3">
    <source>
        <dbReference type="ARBA" id="ARBA00030625"/>
    </source>
</evidence>
<evidence type="ECO:0000256" key="2">
    <source>
        <dbReference type="ARBA" id="ARBA00016372"/>
    </source>
</evidence>
<protein>
    <recommendedName>
        <fullName evidence="2">Protein AAR2 homolog</fullName>
    </recommendedName>
    <alternativeName>
        <fullName evidence="3">AAR2 splicing factor homolog</fullName>
    </alternativeName>
</protein>
<dbReference type="AlphaFoldDB" id="A0A9N9WP02"/>
<evidence type="ECO:0000313" key="8">
    <source>
        <dbReference type="Proteomes" id="UP001153620"/>
    </source>
</evidence>
<evidence type="ECO:0000313" key="7">
    <source>
        <dbReference type="EMBL" id="CAG9800704.1"/>
    </source>
</evidence>
<feature type="domain" description="AAR2 N-terminal" evidence="6">
    <location>
        <begin position="6"/>
        <end position="138"/>
    </location>
</feature>
<dbReference type="Proteomes" id="UP001153620">
    <property type="component" value="Chromosome 1"/>
</dbReference>
<dbReference type="InterPro" id="IPR007946">
    <property type="entry name" value="AAR2"/>
</dbReference>
<accession>A0A9N9WP02</accession>
<evidence type="ECO:0000259" key="5">
    <source>
        <dbReference type="Pfam" id="PF05282"/>
    </source>
</evidence>
<feature type="coiled-coil region" evidence="4">
    <location>
        <begin position="67"/>
        <end position="94"/>
    </location>
</feature>
<comment type="similarity">
    <text evidence="1">Belongs to the AAR2 family.</text>
</comment>
<name>A0A9N9WP02_9DIPT</name>
<keyword evidence="8" id="KW-1185">Reference proteome</keyword>
<dbReference type="PANTHER" id="PTHR12689:SF4">
    <property type="entry name" value="PROTEIN AAR2 HOMOLOG"/>
    <property type="match status" value="1"/>
</dbReference>
<dbReference type="InterPro" id="IPR038514">
    <property type="entry name" value="AAR2_C_sf"/>
</dbReference>
<proteinExistence type="inferred from homology"/>
<dbReference type="FunFam" id="2.60.34.20:FF:000001">
    <property type="entry name" value="protein AAR2 homolog"/>
    <property type="match status" value="1"/>
</dbReference>
<dbReference type="GO" id="GO:0000244">
    <property type="term" value="P:spliceosomal tri-snRNP complex assembly"/>
    <property type="evidence" value="ECO:0007669"/>
    <property type="project" value="TreeGrafter"/>
</dbReference>
<evidence type="ECO:0000259" key="6">
    <source>
        <dbReference type="Pfam" id="PF20981"/>
    </source>
</evidence>
<dbReference type="InterPro" id="IPR033648">
    <property type="entry name" value="AAR2_C"/>
</dbReference>
<organism evidence="7 8">
    <name type="scientific">Chironomus riparius</name>
    <dbReference type="NCBI Taxonomy" id="315576"/>
    <lineage>
        <taxon>Eukaryota</taxon>
        <taxon>Metazoa</taxon>
        <taxon>Ecdysozoa</taxon>
        <taxon>Arthropoda</taxon>
        <taxon>Hexapoda</taxon>
        <taxon>Insecta</taxon>
        <taxon>Pterygota</taxon>
        <taxon>Neoptera</taxon>
        <taxon>Endopterygota</taxon>
        <taxon>Diptera</taxon>
        <taxon>Nematocera</taxon>
        <taxon>Chironomoidea</taxon>
        <taxon>Chironomidae</taxon>
        <taxon>Chironominae</taxon>
        <taxon>Chironomus</taxon>
    </lineage>
</organism>
<keyword evidence="4" id="KW-0175">Coiled coil</keyword>
<dbReference type="PANTHER" id="PTHR12689">
    <property type="entry name" value="A1 CISTRON SPLICING FACTOR AAR2-RELATED"/>
    <property type="match status" value="1"/>
</dbReference>
<dbReference type="Pfam" id="PF20981">
    <property type="entry name" value="AAR2_1st"/>
    <property type="match status" value="1"/>
</dbReference>
<dbReference type="OrthoDB" id="201752at2759"/>
<dbReference type="Pfam" id="PF05282">
    <property type="entry name" value="AAR2"/>
    <property type="match status" value="1"/>
</dbReference>
<dbReference type="CDD" id="cd13777">
    <property type="entry name" value="Aar2_N"/>
    <property type="match status" value="1"/>
</dbReference>
<feature type="domain" description="AAR2 C-terminal" evidence="5">
    <location>
        <begin position="195"/>
        <end position="341"/>
    </location>
</feature>
<dbReference type="InterPro" id="IPR038516">
    <property type="entry name" value="AAR2_N_sf"/>
</dbReference>